<dbReference type="SUPFAM" id="SSF56436">
    <property type="entry name" value="C-type lectin-like"/>
    <property type="match status" value="1"/>
</dbReference>
<proteinExistence type="predicted"/>
<evidence type="ECO:0000259" key="1">
    <source>
        <dbReference type="PROSITE" id="PS50041"/>
    </source>
</evidence>
<dbReference type="PANTHER" id="PTHR45784:SF3">
    <property type="entry name" value="C-TYPE LECTIN DOMAIN FAMILY 4 MEMBER K-LIKE-RELATED"/>
    <property type="match status" value="1"/>
</dbReference>
<dbReference type="Ensembl" id="ENSSGRT00000063587.1">
    <property type="protein sequence ID" value="ENSSGRP00000059590.1"/>
    <property type="gene ID" value="ENSSGRG00000030984.1"/>
</dbReference>
<dbReference type="InterPro" id="IPR001304">
    <property type="entry name" value="C-type_lectin-like"/>
</dbReference>
<dbReference type="AlphaFoldDB" id="A0A672P803"/>
<evidence type="ECO:0000313" key="3">
    <source>
        <dbReference type="Proteomes" id="UP000472262"/>
    </source>
</evidence>
<dbReference type="InterPro" id="IPR016187">
    <property type="entry name" value="CTDL_fold"/>
</dbReference>
<reference evidence="2" key="2">
    <citation type="submission" date="2025-09" db="UniProtKB">
        <authorList>
            <consortium name="Ensembl"/>
        </authorList>
    </citation>
    <scope>IDENTIFICATION</scope>
</reference>
<sequence length="169" mass="19888">QYRHPIKTMMLPRLRFLSLTHSYNYKQAELKDKFKYTKKYMNWHDAQTHCRSHEIDLATVTDDTENAFLAGVLDSENDQNAWIGLSKRQGLWQWQWSDNSSVSSSVQWETGQPDNVNSTEDCVSADTDGQMADDTCSTRLPFYCRENTKIQLFRNILSRFLFVYFPFSF</sequence>
<dbReference type="Proteomes" id="UP000472262">
    <property type="component" value="Unassembled WGS sequence"/>
</dbReference>
<dbReference type="InterPro" id="IPR016186">
    <property type="entry name" value="C-type_lectin-like/link_sf"/>
</dbReference>
<dbReference type="InParanoid" id="A0A672P803"/>
<protein>
    <recommendedName>
        <fullName evidence="1">C-type lectin domain-containing protein</fullName>
    </recommendedName>
</protein>
<dbReference type="CDD" id="cd00037">
    <property type="entry name" value="CLECT"/>
    <property type="match status" value="1"/>
</dbReference>
<organism evidence="2 3">
    <name type="scientific">Sinocyclocheilus grahami</name>
    <name type="common">Dianchi golden-line fish</name>
    <name type="synonym">Barbus grahami</name>
    <dbReference type="NCBI Taxonomy" id="75366"/>
    <lineage>
        <taxon>Eukaryota</taxon>
        <taxon>Metazoa</taxon>
        <taxon>Chordata</taxon>
        <taxon>Craniata</taxon>
        <taxon>Vertebrata</taxon>
        <taxon>Euteleostomi</taxon>
        <taxon>Actinopterygii</taxon>
        <taxon>Neopterygii</taxon>
        <taxon>Teleostei</taxon>
        <taxon>Ostariophysi</taxon>
        <taxon>Cypriniformes</taxon>
        <taxon>Cyprinidae</taxon>
        <taxon>Cyprininae</taxon>
        <taxon>Sinocyclocheilus</taxon>
    </lineage>
</organism>
<reference evidence="2" key="1">
    <citation type="submission" date="2025-08" db="UniProtKB">
        <authorList>
            <consortium name="Ensembl"/>
        </authorList>
    </citation>
    <scope>IDENTIFICATION</scope>
</reference>
<dbReference type="Pfam" id="PF00059">
    <property type="entry name" value="Lectin_C"/>
    <property type="match status" value="1"/>
</dbReference>
<dbReference type="SMART" id="SM00034">
    <property type="entry name" value="CLECT"/>
    <property type="match status" value="1"/>
</dbReference>
<dbReference type="PANTHER" id="PTHR45784">
    <property type="entry name" value="C-TYPE LECTIN DOMAIN FAMILY 20 MEMBER A-RELATED"/>
    <property type="match status" value="1"/>
</dbReference>
<name>A0A672P803_SINGR</name>
<evidence type="ECO:0000313" key="2">
    <source>
        <dbReference type="Ensembl" id="ENSSGRP00000059590.1"/>
    </source>
</evidence>
<dbReference type="Gene3D" id="3.10.100.10">
    <property type="entry name" value="Mannose-Binding Protein A, subunit A"/>
    <property type="match status" value="1"/>
</dbReference>
<accession>A0A672P803</accession>
<dbReference type="PROSITE" id="PS50041">
    <property type="entry name" value="C_TYPE_LECTIN_2"/>
    <property type="match status" value="1"/>
</dbReference>
<keyword evidence="3" id="KW-1185">Reference proteome</keyword>
<feature type="domain" description="C-type lectin" evidence="1">
    <location>
        <begin position="34"/>
        <end position="145"/>
    </location>
</feature>